<dbReference type="AlphaFoldDB" id="A0A139A6Y7"/>
<evidence type="ECO:0000313" key="2">
    <source>
        <dbReference type="Proteomes" id="UP000070544"/>
    </source>
</evidence>
<sequence length="422" mass="46459">MRWPISASTPHCCMTAPTPANRAHLLLRKRGYISAHCPNDDALISEHAISPQNVRVAATASSSARSFVQSRPPSYACISSWIRVLRTSRRYVTRSEQMTIRRTTDNKRTKASAADPTHILDSTLSHATVLVPPLIDAVSAEVSASERHLSRVITEALADSDAHIERVVQVADVRSRELSQVIKEAQEIILPCLEEARNVLSRKVADVLKEAVIERGYAVELREDAEMREFVRRRLVEAREEISRLLYGTHNSAIDSTVTRLKRGVTTTHKDVQDAIHSATLHTALAHARISSTMETAKSSVSGAAAEAGQHVAEVLDEVQYGKRKMEEAVESASGGNVVAHGEVEHLVDRLTDAAMRAADALPRTEVLLGGHTRVRRKVTWAENKMALQRAYLAEIVPSRVSMATQNALKIVEAVDQHSFGH</sequence>
<dbReference type="OrthoDB" id="10592716at2759"/>
<reference evidence="1 2" key="1">
    <citation type="journal article" date="2015" name="Genome Biol. Evol.">
        <title>Phylogenomic analyses indicate that early fungi evolved digesting cell walls of algal ancestors of land plants.</title>
        <authorList>
            <person name="Chang Y."/>
            <person name="Wang S."/>
            <person name="Sekimoto S."/>
            <person name="Aerts A.L."/>
            <person name="Choi C."/>
            <person name="Clum A."/>
            <person name="LaButti K.M."/>
            <person name="Lindquist E.A."/>
            <person name="Yee Ngan C."/>
            <person name="Ohm R.A."/>
            <person name="Salamov A.A."/>
            <person name="Grigoriev I.V."/>
            <person name="Spatafora J.W."/>
            <person name="Berbee M.L."/>
        </authorList>
    </citation>
    <scope>NUCLEOTIDE SEQUENCE [LARGE SCALE GENOMIC DNA]</scope>
    <source>
        <strain evidence="1 2">JEL478</strain>
    </source>
</reference>
<proteinExistence type="predicted"/>
<evidence type="ECO:0000313" key="1">
    <source>
        <dbReference type="EMBL" id="KXS12429.1"/>
    </source>
</evidence>
<name>A0A139A6Y7_GONPJ</name>
<organism evidence="1 2">
    <name type="scientific">Gonapodya prolifera (strain JEL478)</name>
    <name type="common">Monoblepharis prolifera</name>
    <dbReference type="NCBI Taxonomy" id="1344416"/>
    <lineage>
        <taxon>Eukaryota</taxon>
        <taxon>Fungi</taxon>
        <taxon>Fungi incertae sedis</taxon>
        <taxon>Chytridiomycota</taxon>
        <taxon>Chytridiomycota incertae sedis</taxon>
        <taxon>Monoblepharidomycetes</taxon>
        <taxon>Monoblepharidales</taxon>
        <taxon>Gonapodyaceae</taxon>
        <taxon>Gonapodya</taxon>
    </lineage>
</organism>
<accession>A0A139A6Y7</accession>
<dbReference type="Proteomes" id="UP000070544">
    <property type="component" value="Unassembled WGS sequence"/>
</dbReference>
<keyword evidence="2" id="KW-1185">Reference proteome</keyword>
<gene>
    <name evidence="1" type="ORF">M427DRAFT_34795</name>
</gene>
<protein>
    <submittedName>
        <fullName evidence="1">Uncharacterized protein</fullName>
    </submittedName>
</protein>
<dbReference type="EMBL" id="KQ965788">
    <property type="protein sequence ID" value="KXS12429.1"/>
    <property type="molecule type" value="Genomic_DNA"/>
</dbReference>